<name>H5UWJ1_ATLHE</name>
<evidence type="ECO:0000313" key="1">
    <source>
        <dbReference type="EMBL" id="GAB50272.1"/>
    </source>
</evidence>
<accession>H5UWJ1</accession>
<reference evidence="1 2" key="1">
    <citation type="submission" date="2012-02" db="EMBL/GenBank/DDBJ databases">
        <title>Whole genome shotgun sequence of Escherichia hermannii NBRC 105704.</title>
        <authorList>
            <person name="Yoshida I."/>
            <person name="Hosoyama A."/>
            <person name="Tsuchikane K."/>
            <person name="Katsumata H."/>
            <person name="Yamazaki S."/>
            <person name="Fujita N."/>
        </authorList>
    </citation>
    <scope>NUCLEOTIDE SEQUENCE [LARGE SCALE GENOMIC DNA]</scope>
    <source>
        <strain evidence="1 2">NBRC 105704</strain>
    </source>
</reference>
<protein>
    <submittedName>
        <fullName evidence="1">Uncharacterized protein</fullName>
    </submittedName>
</protein>
<dbReference type="AlphaFoldDB" id="H5UWJ1"/>
<gene>
    <name evidence="1" type="ORF">EH105704_01_02790</name>
</gene>
<dbReference type="RefSeq" id="WP_002462815.1">
    <property type="nucleotide sequence ID" value="NZ_BAFF01000001.1"/>
</dbReference>
<dbReference type="Proteomes" id="UP000010297">
    <property type="component" value="Unassembled WGS sequence"/>
</dbReference>
<sequence length="74" mass="8348">MGDLTDVASGSGIYEMSLNEIDPYYAGWSTLMEYQYHIIHPVTLKTIMDQLDKEPWGNKALGGVVYRLKEGYSS</sequence>
<proteinExistence type="predicted"/>
<evidence type="ECO:0000313" key="2">
    <source>
        <dbReference type="Proteomes" id="UP000010297"/>
    </source>
</evidence>
<dbReference type="GeneID" id="92828908"/>
<comment type="caution">
    <text evidence="1">The sequence shown here is derived from an EMBL/GenBank/DDBJ whole genome shotgun (WGS) entry which is preliminary data.</text>
</comment>
<dbReference type="EMBL" id="BAFF01000001">
    <property type="protein sequence ID" value="GAB50272.1"/>
    <property type="molecule type" value="Genomic_DNA"/>
</dbReference>
<keyword evidence="2" id="KW-1185">Reference proteome</keyword>
<organism evidence="1 2">
    <name type="scientific">Atlantibacter hermannii NBRC 105704</name>
    <dbReference type="NCBI Taxonomy" id="1115512"/>
    <lineage>
        <taxon>Bacteria</taxon>
        <taxon>Pseudomonadati</taxon>
        <taxon>Pseudomonadota</taxon>
        <taxon>Gammaproteobacteria</taxon>
        <taxon>Enterobacterales</taxon>
        <taxon>Enterobacteriaceae</taxon>
        <taxon>Atlantibacter</taxon>
    </lineage>
</organism>